<proteinExistence type="inferred from homology"/>
<dbReference type="Pfam" id="PF00107">
    <property type="entry name" value="ADH_zinc_N"/>
    <property type="match status" value="1"/>
</dbReference>
<dbReference type="InterPro" id="IPR013149">
    <property type="entry name" value="ADH-like_C"/>
</dbReference>
<dbReference type="Proteomes" id="UP000800036">
    <property type="component" value="Unassembled WGS sequence"/>
</dbReference>
<evidence type="ECO:0000313" key="5">
    <source>
        <dbReference type="EMBL" id="KAF1979057.1"/>
    </source>
</evidence>
<dbReference type="InterPro" id="IPR020843">
    <property type="entry name" value="ER"/>
</dbReference>
<dbReference type="AlphaFoldDB" id="A0A6A5W0Z9"/>
<protein>
    <submittedName>
        <fullName evidence="5">GroES-like protein</fullName>
    </submittedName>
</protein>
<dbReference type="OrthoDB" id="9992527at2759"/>
<dbReference type="GO" id="GO:0016651">
    <property type="term" value="F:oxidoreductase activity, acting on NAD(P)H"/>
    <property type="evidence" value="ECO:0007669"/>
    <property type="project" value="InterPro"/>
</dbReference>
<dbReference type="InterPro" id="IPR047122">
    <property type="entry name" value="Trans-enoyl_RdTase-like"/>
</dbReference>
<sequence>MPVPASHRAAFVHGKGEAPKISERTLGEVKPDQVAIKILATAINPVDWKLRDYGLFIVPGWDYPAIFGSDGAGTVAALGSEVKDFEIGERVFFQSGYGNPEVSTFQEYIKLPAAVVAKTPSSLSDEEAAGVVVATMAGATGFYDVTGRGLIAPWSEGGNAVGKGKAVVILGGASSVGQYAVQLARLSGFEKIVTNASKAHHEWLKELGAHVVLDRHAASSKDFVDALEGYPLEFVFDSISVPQTQKVGVEVLQKTGTKGSKVVTVGMVDEEAKKMGEEGETKVDVNFIMGIALGPKSRGLITALTTNLGGEDGWIAQGLFKSNKVEVIEGGLEKLQEGMERNKGGVSGAKVIVKY</sequence>
<evidence type="ECO:0000256" key="3">
    <source>
        <dbReference type="ARBA" id="ARBA00023002"/>
    </source>
</evidence>
<keyword evidence="3" id="KW-0560">Oxidoreductase</keyword>
<dbReference type="SMART" id="SM00829">
    <property type="entry name" value="PKS_ER"/>
    <property type="match status" value="1"/>
</dbReference>
<feature type="domain" description="Enoyl reductase (ER)" evidence="4">
    <location>
        <begin position="16"/>
        <end position="346"/>
    </location>
</feature>
<dbReference type="InterPro" id="IPR036291">
    <property type="entry name" value="NAD(P)-bd_dom_sf"/>
</dbReference>
<dbReference type="InterPro" id="IPR011032">
    <property type="entry name" value="GroES-like_sf"/>
</dbReference>
<evidence type="ECO:0000313" key="6">
    <source>
        <dbReference type="Proteomes" id="UP000800036"/>
    </source>
</evidence>
<evidence type="ECO:0000259" key="4">
    <source>
        <dbReference type="SMART" id="SM00829"/>
    </source>
</evidence>
<comment type="subunit">
    <text evidence="2">Monomer.</text>
</comment>
<dbReference type="EMBL" id="ML976659">
    <property type="protein sequence ID" value="KAF1979057.1"/>
    <property type="molecule type" value="Genomic_DNA"/>
</dbReference>
<keyword evidence="6" id="KW-1185">Reference proteome</keyword>
<evidence type="ECO:0000256" key="2">
    <source>
        <dbReference type="ARBA" id="ARBA00011245"/>
    </source>
</evidence>
<dbReference type="Gene3D" id="3.90.180.10">
    <property type="entry name" value="Medium-chain alcohol dehydrogenases, catalytic domain"/>
    <property type="match status" value="1"/>
</dbReference>
<accession>A0A6A5W0Z9</accession>
<gene>
    <name evidence="5" type="ORF">BU23DRAFT_193812</name>
</gene>
<evidence type="ECO:0000256" key="1">
    <source>
        <dbReference type="ARBA" id="ARBA00008072"/>
    </source>
</evidence>
<dbReference type="InterPro" id="IPR013154">
    <property type="entry name" value="ADH-like_N"/>
</dbReference>
<dbReference type="PANTHER" id="PTHR45348:SF2">
    <property type="entry name" value="ZINC-TYPE ALCOHOL DEHYDROGENASE-LIKE PROTEIN C2E1P3.01"/>
    <property type="match status" value="1"/>
</dbReference>
<name>A0A6A5W0Z9_9PLEO</name>
<dbReference type="Gene3D" id="3.40.50.720">
    <property type="entry name" value="NAD(P)-binding Rossmann-like Domain"/>
    <property type="match status" value="1"/>
</dbReference>
<dbReference type="SUPFAM" id="SSF51735">
    <property type="entry name" value="NAD(P)-binding Rossmann-fold domains"/>
    <property type="match status" value="1"/>
</dbReference>
<dbReference type="CDD" id="cd08249">
    <property type="entry name" value="enoyl_reductase_like"/>
    <property type="match status" value="1"/>
</dbReference>
<dbReference type="SUPFAM" id="SSF50129">
    <property type="entry name" value="GroES-like"/>
    <property type="match status" value="1"/>
</dbReference>
<dbReference type="PANTHER" id="PTHR45348">
    <property type="entry name" value="HYPOTHETICAL OXIDOREDUCTASE (EUROFUNG)"/>
    <property type="match status" value="1"/>
</dbReference>
<dbReference type="Pfam" id="PF08240">
    <property type="entry name" value="ADH_N"/>
    <property type="match status" value="1"/>
</dbReference>
<organism evidence="5 6">
    <name type="scientific">Bimuria novae-zelandiae CBS 107.79</name>
    <dbReference type="NCBI Taxonomy" id="1447943"/>
    <lineage>
        <taxon>Eukaryota</taxon>
        <taxon>Fungi</taxon>
        <taxon>Dikarya</taxon>
        <taxon>Ascomycota</taxon>
        <taxon>Pezizomycotina</taxon>
        <taxon>Dothideomycetes</taxon>
        <taxon>Pleosporomycetidae</taxon>
        <taxon>Pleosporales</taxon>
        <taxon>Massarineae</taxon>
        <taxon>Didymosphaeriaceae</taxon>
        <taxon>Bimuria</taxon>
    </lineage>
</organism>
<reference evidence="5" key="1">
    <citation type="journal article" date="2020" name="Stud. Mycol.">
        <title>101 Dothideomycetes genomes: a test case for predicting lifestyles and emergence of pathogens.</title>
        <authorList>
            <person name="Haridas S."/>
            <person name="Albert R."/>
            <person name="Binder M."/>
            <person name="Bloem J."/>
            <person name="Labutti K."/>
            <person name="Salamov A."/>
            <person name="Andreopoulos B."/>
            <person name="Baker S."/>
            <person name="Barry K."/>
            <person name="Bills G."/>
            <person name="Bluhm B."/>
            <person name="Cannon C."/>
            <person name="Castanera R."/>
            <person name="Culley D."/>
            <person name="Daum C."/>
            <person name="Ezra D."/>
            <person name="Gonzalez J."/>
            <person name="Henrissat B."/>
            <person name="Kuo A."/>
            <person name="Liang C."/>
            <person name="Lipzen A."/>
            <person name="Lutzoni F."/>
            <person name="Magnuson J."/>
            <person name="Mondo S."/>
            <person name="Nolan M."/>
            <person name="Ohm R."/>
            <person name="Pangilinan J."/>
            <person name="Park H.-J."/>
            <person name="Ramirez L."/>
            <person name="Alfaro M."/>
            <person name="Sun H."/>
            <person name="Tritt A."/>
            <person name="Yoshinaga Y."/>
            <person name="Zwiers L.-H."/>
            <person name="Turgeon B."/>
            <person name="Goodwin S."/>
            <person name="Spatafora J."/>
            <person name="Crous P."/>
            <person name="Grigoriev I."/>
        </authorList>
    </citation>
    <scope>NUCLEOTIDE SEQUENCE</scope>
    <source>
        <strain evidence="5">CBS 107.79</strain>
    </source>
</reference>
<comment type="similarity">
    <text evidence="1">Belongs to the zinc-containing alcohol dehydrogenase family.</text>
</comment>